<evidence type="ECO:0000313" key="1">
    <source>
        <dbReference type="EMBL" id="KKK50758.1"/>
    </source>
</evidence>
<accession>A0A0F8W2A9</accession>
<proteinExistence type="predicted"/>
<sequence length="190" mass="22903">SALCLDYSDYTGGIEEIKNVMDPDSTFEPMFDSSIMDIKMVFTGAPIDFTKINRIMIKEKWFFDRRYSSFQVRIIGMCPMMVSMREEEDPVTFEIRKTGEITREPLFWVYYPEIRYYLAKQEAFNPMNDAQRVSYDDLLTQRRFSSWIYKVSNVQENRFITDYSTGMDAMFEAERIKYELFEFEHDLWEY</sequence>
<name>A0A0F8W2A9_9ZZZZ</name>
<organism evidence="1">
    <name type="scientific">marine sediment metagenome</name>
    <dbReference type="NCBI Taxonomy" id="412755"/>
    <lineage>
        <taxon>unclassified sequences</taxon>
        <taxon>metagenomes</taxon>
        <taxon>ecological metagenomes</taxon>
    </lineage>
</organism>
<gene>
    <name evidence="1" type="ORF">LCGC14_3121810</name>
</gene>
<comment type="caution">
    <text evidence="1">The sequence shown here is derived from an EMBL/GenBank/DDBJ whole genome shotgun (WGS) entry which is preliminary data.</text>
</comment>
<dbReference type="EMBL" id="LAZR01067861">
    <property type="protein sequence ID" value="KKK50758.1"/>
    <property type="molecule type" value="Genomic_DNA"/>
</dbReference>
<protein>
    <recommendedName>
        <fullName evidence="2">Gliding motility protein GldN</fullName>
    </recommendedName>
</protein>
<feature type="non-terminal residue" evidence="1">
    <location>
        <position position="1"/>
    </location>
</feature>
<dbReference type="AlphaFoldDB" id="A0A0F8W2A9"/>
<reference evidence="1" key="1">
    <citation type="journal article" date="2015" name="Nature">
        <title>Complex archaea that bridge the gap between prokaryotes and eukaryotes.</title>
        <authorList>
            <person name="Spang A."/>
            <person name="Saw J.H."/>
            <person name="Jorgensen S.L."/>
            <person name="Zaremba-Niedzwiedzka K."/>
            <person name="Martijn J."/>
            <person name="Lind A.E."/>
            <person name="van Eijk R."/>
            <person name="Schleper C."/>
            <person name="Guy L."/>
            <person name="Ettema T.J."/>
        </authorList>
    </citation>
    <scope>NUCLEOTIDE SEQUENCE</scope>
</reference>
<dbReference type="InterPro" id="IPR019847">
    <property type="entry name" value="Gliding_motility_assoc_GldN"/>
</dbReference>
<evidence type="ECO:0008006" key="2">
    <source>
        <dbReference type="Google" id="ProtNLM"/>
    </source>
</evidence>
<dbReference type="Pfam" id="PF19841">
    <property type="entry name" value="GldN"/>
    <property type="match status" value="1"/>
</dbReference>
<dbReference type="NCBIfam" id="TIGR03523">
    <property type="entry name" value="GldN"/>
    <property type="match status" value="1"/>
</dbReference>